<proteinExistence type="inferred from homology"/>
<dbReference type="EMBL" id="DS469553">
    <property type="protein sequence ID" value="EDO43539.1"/>
    <property type="molecule type" value="Genomic_DNA"/>
</dbReference>
<dbReference type="PANTHER" id="PTHR24247">
    <property type="entry name" value="5-HYDROXYTRYPTAMINE RECEPTOR"/>
    <property type="match status" value="1"/>
</dbReference>
<dbReference type="Proteomes" id="UP000001593">
    <property type="component" value="Unassembled WGS sequence"/>
</dbReference>
<dbReference type="GO" id="GO:0005886">
    <property type="term" value="C:plasma membrane"/>
    <property type="evidence" value="ECO:0000318"/>
    <property type="project" value="GO_Central"/>
</dbReference>
<dbReference type="PANTHER" id="PTHR24247:SF278">
    <property type="entry name" value="HISTAMINE H2 RECEPTOR"/>
    <property type="match status" value="1"/>
</dbReference>
<evidence type="ECO:0000259" key="11">
    <source>
        <dbReference type="PROSITE" id="PS50262"/>
    </source>
</evidence>
<comment type="subcellular location">
    <subcellularLocation>
        <location evidence="1">Cell membrane</location>
        <topology evidence="1">Multi-pass membrane protein</topology>
    </subcellularLocation>
</comment>
<dbReference type="OrthoDB" id="5951059at2759"/>
<dbReference type="PRINTS" id="PR00237">
    <property type="entry name" value="GPCRRHODOPSN"/>
</dbReference>
<feature type="transmembrane region" description="Helical" evidence="10">
    <location>
        <begin position="156"/>
        <end position="180"/>
    </location>
</feature>
<dbReference type="CDD" id="cd14967">
    <property type="entry name" value="7tmA_amine_R-like"/>
    <property type="match status" value="1"/>
</dbReference>
<feature type="transmembrane region" description="Helical" evidence="10">
    <location>
        <begin position="209"/>
        <end position="229"/>
    </location>
</feature>
<dbReference type="Pfam" id="PF00001">
    <property type="entry name" value="7tm_1"/>
    <property type="match status" value="1"/>
</dbReference>
<evidence type="ECO:0000256" key="9">
    <source>
        <dbReference type="ARBA" id="ARBA00023224"/>
    </source>
</evidence>
<dbReference type="GO" id="GO:0007268">
    <property type="term" value="P:chemical synaptic transmission"/>
    <property type="evidence" value="ECO:0000318"/>
    <property type="project" value="GO_Central"/>
</dbReference>
<evidence type="ECO:0000256" key="2">
    <source>
        <dbReference type="ARBA" id="ARBA00010663"/>
    </source>
</evidence>
<feature type="transmembrane region" description="Helical" evidence="10">
    <location>
        <begin position="249"/>
        <end position="268"/>
    </location>
</feature>
<keyword evidence="13" id="KW-1185">Reference proteome</keyword>
<dbReference type="AlphaFoldDB" id="A7RYL0"/>
<dbReference type="GO" id="GO:0004983">
    <property type="term" value="F:neuropeptide Y receptor activity"/>
    <property type="evidence" value="ECO:0007669"/>
    <property type="project" value="InterPro"/>
</dbReference>
<keyword evidence="7 10" id="KW-0472">Membrane</keyword>
<keyword evidence="4 10" id="KW-0812">Transmembrane</keyword>
<reference evidence="12 13" key="1">
    <citation type="journal article" date="2007" name="Science">
        <title>Sea anemone genome reveals ancestral eumetazoan gene repertoire and genomic organization.</title>
        <authorList>
            <person name="Putnam N.H."/>
            <person name="Srivastava M."/>
            <person name="Hellsten U."/>
            <person name="Dirks B."/>
            <person name="Chapman J."/>
            <person name="Salamov A."/>
            <person name="Terry A."/>
            <person name="Shapiro H."/>
            <person name="Lindquist E."/>
            <person name="Kapitonov V.V."/>
            <person name="Jurka J."/>
            <person name="Genikhovich G."/>
            <person name="Grigoriev I.V."/>
            <person name="Lucas S.M."/>
            <person name="Steele R.E."/>
            <person name="Finnerty J.R."/>
            <person name="Technau U."/>
            <person name="Martindale M.Q."/>
            <person name="Rokhsar D.S."/>
        </authorList>
    </citation>
    <scope>NUCLEOTIDE SEQUENCE [LARGE SCALE GENOMIC DNA]</scope>
    <source>
        <strain evidence="13">CH2 X CH6</strain>
    </source>
</reference>
<feature type="transmembrane region" description="Helical" evidence="10">
    <location>
        <begin position="29"/>
        <end position="49"/>
    </location>
</feature>
<evidence type="ECO:0000256" key="4">
    <source>
        <dbReference type="ARBA" id="ARBA00022692"/>
    </source>
</evidence>
<dbReference type="GO" id="GO:0045202">
    <property type="term" value="C:synapse"/>
    <property type="evidence" value="ECO:0007669"/>
    <property type="project" value="GOC"/>
</dbReference>
<dbReference type="InterPro" id="IPR000276">
    <property type="entry name" value="GPCR_Rhodpsn"/>
</dbReference>
<dbReference type="KEGG" id="nve:5515477"/>
<feature type="transmembrane region" description="Helical" evidence="10">
    <location>
        <begin position="6"/>
        <end position="22"/>
    </location>
</feature>
<keyword evidence="8" id="KW-0675">Receptor</keyword>
<feature type="transmembrane region" description="Helical" evidence="10">
    <location>
        <begin position="69"/>
        <end position="90"/>
    </location>
</feature>
<dbReference type="PRINTS" id="PR01012">
    <property type="entry name" value="NRPEPTIDEYR"/>
</dbReference>
<dbReference type="GO" id="GO:0030425">
    <property type="term" value="C:dendrite"/>
    <property type="evidence" value="ECO:0000318"/>
    <property type="project" value="GO_Central"/>
</dbReference>
<keyword evidence="5 10" id="KW-1133">Transmembrane helix</keyword>
<evidence type="ECO:0000256" key="8">
    <source>
        <dbReference type="ARBA" id="ARBA00023170"/>
    </source>
</evidence>
<evidence type="ECO:0000256" key="10">
    <source>
        <dbReference type="SAM" id="Phobius"/>
    </source>
</evidence>
<feature type="transmembrane region" description="Helical" evidence="10">
    <location>
        <begin position="111"/>
        <end position="136"/>
    </location>
</feature>
<organism evidence="12 13">
    <name type="scientific">Nematostella vectensis</name>
    <name type="common">Starlet sea anemone</name>
    <dbReference type="NCBI Taxonomy" id="45351"/>
    <lineage>
        <taxon>Eukaryota</taxon>
        <taxon>Metazoa</taxon>
        <taxon>Cnidaria</taxon>
        <taxon>Anthozoa</taxon>
        <taxon>Hexacorallia</taxon>
        <taxon>Actiniaria</taxon>
        <taxon>Edwardsiidae</taxon>
        <taxon>Nematostella</taxon>
    </lineage>
</organism>
<feature type="domain" description="G-protein coupled receptors family 1 profile" evidence="11">
    <location>
        <begin position="11"/>
        <end position="265"/>
    </location>
</feature>
<dbReference type="InterPro" id="IPR017452">
    <property type="entry name" value="GPCR_Rhodpsn_7TM"/>
</dbReference>
<evidence type="ECO:0000256" key="5">
    <source>
        <dbReference type="ARBA" id="ARBA00022989"/>
    </source>
</evidence>
<dbReference type="GO" id="GO:0030594">
    <property type="term" value="F:neurotransmitter receptor activity"/>
    <property type="evidence" value="ECO:0000318"/>
    <property type="project" value="GO_Central"/>
</dbReference>
<dbReference type="SMART" id="SM01381">
    <property type="entry name" value="7TM_GPCR_Srsx"/>
    <property type="match status" value="1"/>
</dbReference>
<dbReference type="GO" id="GO:0004993">
    <property type="term" value="F:G protein-coupled serotonin receptor activity"/>
    <property type="evidence" value="ECO:0000318"/>
    <property type="project" value="GO_Central"/>
</dbReference>
<feature type="non-terminal residue" evidence="12">
    <location>
        <position position="280"/>
    </location>
</feature>
<dbReference type="STRING" id="45351.A7RYL0"/>
<keyword evidence="6" id="KW-0297">G-protein coupled receptor</keyword>
<dbReference type="FunFam" id="1.20.1070.10:FF:000496">
    <property type="entry name" value="Predicted protein"/>
    <property type="match status" value="1"/>
</dbReference>
<dbReference type="InterPro" id="IPR000611">
    <property type="entry name" value="NPY_rcpt"/>
</dbReference>
<evidence type="ECO:0000313" key="12">
    <source>
        <dbReference type="EMBL" id="EDO43539.1"/>
    </source>
</evidence>
<dbReference type="PhylomeDB" id="A7RYL0"/>
<evidence type="ECO:0000256" key="7">
    <source>
        <dbReference type="ARBA" id="ARBA00023136"/>
    </source>
</evidence>
<evidence type="ECO:0000313" key="13">
    <source>
        <dbReference type="Proteomes" id="UP000001593"/>
    </source>
</evidence>
<feature type="non-terminal residue" evidence="12">
    <location>
        <position position="1"/>
    </location>
</feature>
<dbReference type="HOGENOM" id="CLU_009579_11_0_1"/>
<name>A7RYL0_NEMVE</name>
<evidence type="ECO:0000256" key="1">
    <source>
        <dbReference type="ARBA" id="ARBA00004651"/>
    </source>
</evidence>
<evidence type="ECO:0000256" key="6">
    <source>
        <dbReference type="ARBA" id="ARBA00023040"/>
    </source>
</evidence>
<comment type="similarity">
    <text evidence="2">Belongs to the G-protein coupled receptor 1 family.</text>
</comment>
<evidence type="ECO:0000256" key="3">
    <source>
        <dbReference type="ARBA" id="ARBA00022475"/>
    </source>
</evidence>
<accession>A7RYL0</accession>
<keyword evidence="3" id="KW-1003">Cell membrane</keyword>
<protein>
    <recommendedName>
        <fullName evidence="11">G-protein coupled receptors family 1 profile domain-containing protein</fullName>
    </recommendedName>
</protein>
<dbReference type="eggNOG" id="KOG3656">
    <property type="taxonomic scope" value="Eukaryota"/>
</dbReference>
<dbReference type="GO" id="GO:0007187">
    <property type="term" value="P:G protein-coupled receptor signaling pathway, coupled to cyclic nucleotide second messenger"/>
    <property type="evidence" value="ECO:0000318"/>
    <property type="project" value="GO_Central"/>
</dbReference>
<dbReference type="InParanoid" id="A7RYL0"/>
<dbReference type="SUPFAM" id="SSF81321">
    <property type="entry name" value="Family A G protein-coupled receptor-like"/>
    <property type="match status" value="1"/>
</dbReference>
<dbReference type="PROSITE" id="PS50262">
    <property type="entry name" value="G_PROTEIN_RECEP_F1_2"/>
    <property type="match status" value="1"/>
</dbReference>
<sequence>LCLLALLTLFGNSLVCIVLWRFRNLRSLTNYFVCSLAVADLLVPLLRVIYLAMTTLTGDWLFGTTWCKVSSICGILLCGSSILHLSVISIERLVAIKWPLHYERIVTINRVVAILTYIWVQSFVLALIPVLPVHIADQTFSPHLGECEINWGKNPILMILLVVFYFFLPVTIMVAAYACIFQEVRKSTRRIKTLSTSAASSPFRKDLKAVKTLGVVIGVFFIMWLPYFVTTTIRAFRGQDSVPYWWQRLGLVLAYGNSCCNFVIYALMNQNFRVAFLQVL</sequence>
<dbReference type="Gene3D" id="1.20.1070.10">
    <property type="entry name" value="Rhodopsin 7-helix transmembrane proteins"/>
    <property type="match status" value="1"/>
</dbReference>
<gene>
    <name evidence="12" type="ORF">NEMVEDRAFT_v1g97861</name>
</gene>
<keyword evidence="9" id="KW-0807">Transducer</keyword>